<protein>
    <submittedName>
        <fullName evidence="1">Uncharacterized protein</fullName>
    </submittedName>
</protein>
<reference evidence="1 2" key="1">
    <citation type="journal article" date="2012" name="J. Bacteriol.">
        <title>Draft Genome Sequence of the Purple Photosynthetic Bacterium Phaeospirillum molischianum DSM120, a Particularly Versatile Bacterium.</title>
        <authorList>
            <person name="Duquesne K."/>
            <person name="Prima V."/>
            <person name="Ji B."/>
            <person name="Rouy Z."/>
            <person name="Medigue C."/>
            <person name="Talla E."/>
            <person name="Sturgis J.N."/>
        </authorList>
    </citation>
    <scope>NUCLEOTIDE SEQUENCE [LARGE SCALE GENOMIC DNA]</scope>
    <source>
        <strain evidence="2">DSM120</strain>
    </source>
</reference>
<organism evidence="1 2">
    <name type="scientific">Magnetospirillum molischianum DSM 120</name>
    <dbReference type="NCBI Taxonomy" id="1150626"/>
    <lineage>
        <taxon>Bacteria</taxon>
        <taxon>Pseudomonadati</taxon>
        <taxon>Pseudomonadota</taxon>
        <taxon>Alphaproteobacteria</taxon>
        <taxon>Rhodospirillales</taxon>
        <taxon>Rhodospirillaceae</taxon>
        <taxon>Magnetospirillum</taxon>
    </lineage>
</organism>
<proteinExistence type="predicted"/>
<dbReference type="AlphaFoldDB" id="H8FXZ0"/>
<evidence type="ECO:0000313" key="2">
    <source>
        <dbReference type="Proteomes" id="UP000004169"/>
    </source>
</evidence>
<sequence>MTNRFCVHYRTGGIANFRWNTTFESLDTTAAHDMAAQIRRMGYPTKIVPVGAPLPTSYEG</sequence>
<dbReference type="RefSeq" id="WP_002731273.1">
    <property type="nucleotide sequence ID" value="NZ_CAHP01000060.1"/>
</dbReference>
<evidence type="ECO:0000313" key="1">
    <source>
        <dbReference type="EMBL" id="CCG43228.1"/>
    </source>
</evidence>
<dbReference type="EMBL" id="CAHP01000060">
    <property type="protein sequence ID" value="CCG43228.1"/>
    <property type="molecule type" value="Genomic_DNA"/>
</dbReference>
<keyword evidence="2" id="KW-1185">Reference proteome</keyword>
<accession>H8FXZ0</accession>
<comment type="caution">
    <text evidence="1">The sequence shown here is derived from an EMBL/GenBank/DDBJ whole genome shotgun (WGS) entry which is preliminary data.</text>
</comment>
<dbReference type="Proteomes" id="UP000004169">
    <property type="component" value="Unassembled WGS sequence"/>
</dbReference>
<dbReference type="STRING" id="1150626.PHAMO_80019"/>
<gene>
    <name evidence="1" type="ORF">PHAMO_80019</name>
</gene>
<name>H8FXZ0_MAGML</name>